<feature type="region of interest" description="Disordered" evidence="1">
    <location>
        <begin position="86"/>
        <end position="108"/>
    </location>
</feature>
<keyword evidence="4" id="KW-1185">Reference proteome</keyword>
<feature type="region of interest" description="Disordered" evidence="1">
    <location>
        <begin position="261"/>
        <end position="305"/>
    </location>
</feature>
<evidence type="ECO:0000259" key="2">
    <source>
        <dbReference type="Pfam" id="PF13191"/>
    </source>
</evidence>
<dbReference type="PANTHER" id="PTHR43642">
    <property type="entry name" value="HYBRID SIGNAL TRANSDUCTION HISTIDINE KINASE G"/>
    <property type="match status" value="1"/>
</dbReference>
<dbReference type="InterPro" id="IPR053159">
    <property type="entry name" value="Hybrid_Histidine_Kinase"/>
</dbReference>
<evidence type="ECO:0000313" key="3">
    <source>
        <dbReference type="EMBL" id="KAK1735451.1"/>
    </source>
</evidence>
<feature type="compositionally biased region" description="Polar residues" evidence="1">
    <location>
        <begin position="47"/>
        <end position="59"/>
    </location>
</feature>
<dbReference type="Pfam" id="PF13191">
    <property type="entry name" value="AAA_16"/>
    <property type="match status" value="1"/>
</dbReference>
<feature type="compositionally biased region" description="Polar residues" evidence="1">
    <location>
        <begin position="1"/>
        <end position="20"/>
    </location>
</feature>
<feature type="region of interest" description="Disordered" evidence="1">
    <location>
        <begin position="1"/>
        <end position="72"/>
    </location>
</feature>
<dbReference type="InterPro" id="IPR027417">
    <property type="entry name" value="P-loop_NTPase"/>
</dbReference>
<reference evidence="3" key="1">
    <citation type="submission" date="2023-06" db="EMBL/GenBank/DDBJ databases">
        <title>Survivors Of The Sea: Transcriptome response of Skeletonema marinoi to long-term dormancy.</title>
        <authorList>
            <person name="Pinder M.I.M."/>
            <person name="Kourtchenko O."/>
            <person name="Robertson E.K."/>
            <person name="Larsson T."/>
            <person name="Maumus F."/>
            <person name="Osuna-Cruz C.M."/>
            <person name="Vancaester E."/>
            <person name="Stenow R."/>
            <person name="Vandepoele K."/>
            <person name="Ploug H."/>
            <person name="Bruchert V."/>
            <person name="Godhe A."/>
            <person name="Topel M."/>
        </authorList>
    </citation>
    <scope>NUCLEOTIDE SEQUENCE</scope>
    <source>
        <strain evidence="3">R05AC</strain>
    </source>
</reference>
<gene>
    <name evidence="3" type="ORF">QTG54_014065</name>
</gene>
<sequence length="1408" mass="158588">MFSTKQQQQSSEPASKNVSAWESLILDLESHGDDDDDDEEGGWFLNGGTSSSLQLSARSGNGEEKMEQESEDRLPQLLTNIHRDSSAAAANASNDRGEQQTSPILESPSQLKDWMAHQSTNTKYAPHSNHMGRKMDAAYSLKAAQIALSLAKCFGRQFEQDDMDEESRHEDLQYIHYEDVIVDNIIVKTEDSGEVVSAVLESTSFTSGATNHRSVGGNTERRQVLALGMIMYDLFTQGNPFPQRIQQSLKSSASALSFSKSLRISEHSEEDDDRGASGGDRRKNKDDDDDDEMDESDQQELFVRKQRLRRCDDEKGKEQSVSKLLKLAGVPISICRLISDMLSNRDDNDIGGLFQCDKSVSSFAEVIMDLEQMVDQPKDFLYDTIRLNAKPIVRDKLYSRQKELEQGIELAGRCVMDASSSVKQEVLIISGLSGSGKSSLVNELIAQLTSNGWESLHCKFDQIGRRKPLSTIASAFDSLFLSLLSTENTRLCGNDTLGDMRTNLLESFDEESFPILFHLMPNLRRVVSNDDNSTEMQQTDYVFDESAMISSKIRMHNLFYELLKAITSSRGSPMLLFLDDLHWADSASLELISFLIEEMGASITDDPITYVRGTNVFIIGTVRSNEVDNSSDLTEFLEQVQSCRNVTVTDMSLQDLSPDDVNVMTSEALYYSQRLTRSLADIIHQKTEGNPFFVKEFLNDLTVENLLVYRFSERTWEWEWEWDEELIESRAISDGVAEILTRKLLRLSKDQLSGLVMLSCFGSEVSLEVLALIRSSCSNSDVMNTLDCLAQARFVERTDEKYRFVHDTILLAAQDAVDENDHMIIMKELLQALLPYGYSDDTILFIVVDLISRVGAERVHDSETRLLYAQLNVTAAKKATKTTDFSSASTCVKCGISLLSDGHWVTSYRLSLELFNQSALVEWALGNTEHMMRSLDEVFNNANCFEDTLRAAHVKLAYLRMTGNCLVEAFDYGFQILEQLGETFPATPKNAIIAQEILGTKQLVTGPLNESKLRGLAEMTDSTKKEAMAFLEEMLICSYQSQSIYFPLIACRMVRITLQYGRAKTSCVGLASLALSLVTVFSDFSEGYSMVKTSMSIAGSDKRVLCYIKTTAYGMINIWKEPIQAILPQLKDVYNMSLKHGLIDNALAAGMFHAYRSFFTGSLLQPLSKEVALFIRNNLERHKRMVMHLCALPVSNGISCLRGSSFGPQYVEEFITEEQLAEALRNKESTVCEGMLAIKMMCTSIFRRFDGVKATARQYLELFERQGSASAQFVNIYRLFYGGLLSLHFYRESRDQFWMDRAAHAIQKMEVWAAESVWNFENKLFLLQAERHYAFGEMDHAAEKYKLAQESSKKHRFLHEEALACELAANFHEKAGNVKFVAELIDRAVCCYQTWGAEGKVQSLLLSP</sequence>
<feature type="compositionally biased region" description="Basic and acidic residues" evidence="1">
    <location>
        <begin position="61"/>
        <end position="72"/>
    </location>
</feature>
<comment type="caution">
    <text evidence="3">The sequence shown here is derived from an EMBL/GenBank/DDBJ whole genome shotgun (WGS) entry which is preliminary data.</text>
</comment>
<feature type="compositionally biased region" description="Acidic residues" evidence="1">
    <location>
        <begin position="287"/>
        <end position="298"/>
    </location>
</feature>
<feature type="compositionally biased region" description="Acidic residues" evidence="1">
    <location>
        <begin position="32"/>
        <end position="41"/>
    </location>
</feature>
<dbReference type="InterPro" id="IPR041664">
    <property type="entry name" value="AAA_16"/>
</dbReference>
<organism evidence="3 4">
    <name type="scientific">Skeletonema marinoi</name>
    <dbReference type="NCBI Taxonomy" id="267567"/>
    <lineage>
        <taxon>Eukaryota</taxon>
        <taxon>Sar</taxon>
        <taxon>Stramenopiles</taxon>
        <taxon>Ochrophyta</taxon>
        <taxon>Bacillariophyta</taxon>
        <taxon>Coscinodiscophyceae</taxon>
        <taxon>Thalassiosirophycidae</taxon>
        <taxon>Thalassiosirales</taxon>
        <taxon>Skeletonemataceae</taxon>
        <taxon>Skeletonema</taxon>
        <taxon>Skeletonema marinoi-dohrnii complex</taxon>
    </lineage>
</organism>
<dbReference type="PANTHER" id="PTHR43642:SF1">
    <property type="entry name" value="HYBRID SIGNAL TRANSDUCTION HISTIDINE KINASE G"/>
    <property type="match status" value="1"/>
</dbReference>
<protein>
    <submittedName>
        <fullName evidence="3">AAA ATPase</fullName>
    </submittedName>
</protein>
<accession>A0AAD8XY52</accession>
<feature type="domain" description="Orc1-like AAA ATPase" evidence="2">
    <location>
        <begin position="417"/>
        <end position="599"/>
    </location>
</feature>
<dbReference type="Proteomes" id="UP001224775">
    <property type="component" value="Unassembled WGS sequence"/>
</dbReference>
<evidence type="ECO:0000313" key="4">
    <source>
        <dbReference type="Proteomes" id="UP001224775"/>
    </source>
</evidence>
<dbReference type="Gene3D" id="3.40.50.300">
    <property type="entry name" value="P-loop containing nucleotide triphosphate hydrolases"/>
    <property type="match status" value="1"/>
</dbReference>
<feature type="compositionally biased region" description="Polar residues" evidence="1">
    <location>
        <begin position="99"/>
        <end position="108"/>
    </location>
</feature>
<proteinExistence type="predicted"/>
<dbReference type="SUPFAM" id="SSF52540">
    <property type="entry name" value="P-loop containing nucleoside triphosphate hydrolases"/>
    <property type="match status" value="1"/>
</dbReference>
<dbReference type="EMBL" id="JATAAI010000034">
    <property type="protein sequence ID" value="KAK1735451.1"/>
    <property type="molecule type" value="Genomic_DNA"/>
</dbReference>
<name>A0AAD8XY52_9STRA</name>
<evidence type="ECO:0000256" key="1">
    <source>
        <dbReference type="SAM" id="MobiDB-lite"/>
    </source>
</evidence>